<reference evidence="1" key="1">
    <citation type="submission" date="2014-09" db="EMBL/GenBank/DDBJ databases">
        <authorList>
            <person name="Magalhaes I.L.F."/>
            <person name="Oliveira U."/>
            <person name="Santos F.R."/>
            <person name="Vidigal T.H.D.A."/>
            <person name="Brescovit A.D."/>
            <person name="Santos A.J."/>
        </authorList>
    </citation>
    <scope>NUCLEOTIDE SEQUENCE</scope>
    <source>
        <tissue evidence="1">Shoot tissue taken approximately 20 cm above the soil surface</tissue>
    </source>
</reference>
<dbReference type="EMBL" id="GBRH01245612">
    <property type="protein sequence ID" value="JAD52283.1"/>
    <property type="molecule type" value="Transcribed_RNA"/>
</dbReference>
<name>A0A0A9AQY1_ARUDO</name>
<organism evidence="1">
    <name type="scientific">Arundo donax</name>
    <name type="common">Giant reed</name>
    <name type="synonym">Donax arundinaceus</name>
    <dbReference type="NCBI Taxonomy" id="35708"/>
    <lineage>
        <taxon>Eukaryota</taxon>
        <taxon>Viridiplantae</taxon>
        <taxon>Streptophyta</taxon>
        <taxon>Embryophyta</taxon>
        <taxon>Tracheophyta</taxon>
        <taxon>Spermatophyta</taxon>
        <taxon>Magnoliopsida</taxon>
        <taxon>Liliopsida</taxon>
        <taxon>Poales</taxon>
        <taxon>Poaceae</taxon>
        <taxon>PACMAD clade</taxon>
        <taxon>Arundinoideae</taxon>
        <taxon>Arundineae</taxon>
        <taxon>Arundo</taxon>
    </lineage>
</organism>
<sequence length="36" mass="4234">MFDDYHSLATQFLKLHISCLRLRGQCFFTSCSYLST</sequence>
<proteinExistence type="predicted"/>
<dbReference type="AlphaFoldDB" id="A0A0A9AQY1"/>
<evidence type="ECO:0000313" key="1">
    <source>
        <dbReference type="EMBL" id="JAD52283.1"/>
    </source>
</evidence>
<accession>A0A0A9AQY1</accession>
<protein>
    <submittedName>
        <fullName evidence="1">Uncharacterized protein</fullName>
    </submittedName>
</protein>
<reference evidence="1" key="2">
    <citation type="journal article" date="2015" name="Data Brief">
        <title>Shoot transcriptome of the giant reed, Arundo donax.</title>
        <authorList>
            <person name="Barrero R.A."/>
            <person name="Guerrero F.D."/>
            <person name="Moolhuijzen P."/>
            <person name="Goolsby J.A."/>
            <person name="Tidwell J."/>
            <person name="Bellgard S.E."/>
            <person name="Bellgard M.I."/>
        </authorList>
    </citation>
    <scope>NUCLEOTIDE SEQUENCE</scope>
    <source>
        <tissue evidence="1">Shoot tissue taken approximately 20 cm above the soil surface</tissue>
    </source>
</reference>